<protein>
    <submittedName>
        <fullName evidence="4">Uncharacterized protein</fullName>
    </submittedName>
</protein>
<evidence type="ECO:0000313" key="4">
    <source>
        <dbReference type="EMBL" id="VAW73437.1"/>
    </source>
</evidence>
<evidence type="ECO:0000256" key="2">
    <source>
        <dbReference type="ARBA" id="ARBA00022803"/>
    </source>
</evidence>
<dbReference type="AlphaFoldDB" id="A0A3B0YCX3"/>
<dbReference type="GO" id="GO:0030968">
    <property type="term" value="P:endoplasmic reticulum unfolded protein response"/>
    <property type="evidence" value="ECO:0007669"/>
    <property type="project" value="TreeGrafter"/>
</dbReference>
<gene>
    <name evidence="4" type="ORF">MNBD_GAMMA10-1491</name>
</gene>
<dbReference type="GO" id="GO:0000030">
    <property type="term" value="F:mannosyltransferase activity"/>
    <property type="evidence" value="ECO:0007669"/>
    <property type="project" value="TreeGrafter"/>
</dbReference>
<dbReference type="SUPFAM" id="SSF48452">
    <property type="entry name" value="TPR-like"/>
    <property type="match status" value="1"/>
</dbReference>
<dbReference type="PANTHER" id="PTHR44227">
    <property type="match status" value="1"/>
</dbReference>
<feature type="transmembrane region" description="Helical" evidence="3">
    <location>
        <begin position="21"/>
        <end position="42"/>
    </location>
</feature>
<keyword evidence="3" id="KW-0472">Membrane</keyword>
<dbReference type="SMART" id="SM00028">
    <property type="entry name" value="TPR"/>
    <property type="match status" value="4"/>
</dbReference>
<accession>A0A3B0YCX3</accession>
<dbReference type="PROSITE" id="PS50005">
    <property type="entry name" value="TPR"/>
    <property type="match status" value="1"/>
</dbReference>
<keyword evidence="3" id="KW-1133">Transmembrane helix</keyword>
<sequence length="325" mass="36226">QALSQLINKSNRHTRKEQLKRNILIAILVILIPGGSALYFYIELQTARQNIYITDTSTEAPPPKPAIQTASDNKKILAIPSSQPSPIIKTVAQVEPFTPDVYSAPPLAQHPAHHPVQHSRAAPEIKFIQARKSDPVHTLLLQAYAAFHAQSYSQSEGLYNRVLKREEKNRDALLGLAAIAIKQQRYEYARQKYRYLLKLNPTDNIATAALSSIDKQTNAQLSVSKLKFMLKSSPDSAPLYFALGGIHSKLNNWPEAQAAYFSAWAADNENADYAFNLAISLDHLEKNQQALKFYQLSLKLKPVSGGNFLVISAQSRIDILQKSSQ</sequence>
<dbReference type="Pfam" id="PF13432">
    <property type="entry name" value="TPR_16"/>
    <property type="match status" value="2"/>
</dbReference>
<dbReference type="InterPro" id="IPR019734">
    <property type="entry name" value="TPR_rpt"/>
</dbReference>
<name>A0A3B0YCX3_9ZZZZ</name>
<dbReference type="GO" id="GO:0035269">
    <property type="term" value="P:protein O-linked glycosylation via mannose"/>
    <property type="evidence" value="ECO:0007669"/>
    <property type="project" value="TreeGrafter"/>
</dbReference>
<dbReference type="GO" id="GO:0005783">
    <property type="term" value="C:endoplasmic reticulum"/>
    <property type="evidence" value="ECO:0007669"/>
    <property type="project" value="TreeGrafter"/>
</dbReference>
<dbReference type="EMBL" id="UOFJ01000712">
    <property type="protein sequence ID" value="VAW73437.1"/>
    <property type="molecule type" value="Genomic_DNA"/>
</dbReference>
<reference evidence="4" key="1">
    <citation type="submission" date="2018-06" db="EMBL/GenBank/DDBJ databases">
        <authorList>
            <person name="Zhirakovskaya E."/>
        </authorList>
    </citation>
    <scope>NUCLEOTIDE SEQUENCE</scope>
</reference>
<dbReference type="PANTHER" id="PTHR44227:SF3">
    <property type="entry name" value="PROTEIN O-MANNOSYL-TRANSFERASE TMTC4"/>
    <property type="match status" value="1"/>
</dbReference>
<keyword evidence="1" id="KW-0677">Repeat</keyword>
<dbReference type="InterPro" id="IPR052346">
    <property type="entry name" value="O-mannosyl-transferase_TMTC"/>
</dbReference>
<evidence type="ECO:0000256" key="3">
    <source>
        <dbReference type="SAM" id="Phobius"/>
    </source>
</evidence>
<dbReference type="InterPro" id="IPR011990">
    <property type="entry name" value="TPR-like_helical_dom_sf"/>
</dbReference>
<feature type="non-terminal residue" evidence="4">
    <location>
        <position position="1"/>
    </location>
</feature>
<keyword evidence="3" id="KW-0812">Transmembrane</keyword>
<proteinExistence type="predicted"/>
<dbReference type="Gene3D" id="1.25.40.10">
    <property type="entry name" value="Tetratricopeptide repeat domain"/>
    <property type="match status" value="2"/>
</dbReference>
<evidence type="ECO:0000256" key="1">
    <source>
        <dbReference type="ARBA" id="ARBA00022737"/>
    </source>
</evidence>
<keyword evidence="2" id="KW-0802">TPR repeat</keyword>
<organism evidence="4">
    <name type="scientific">hydrothermal vent metagenome</name>
    <dbReference type="NCBI Taxonomy" id="652676"/>
    <lineage>
        <taxon>unclassified sequences</taxon>
        <taxon>metagenomes</taxon>
        <taxon>ecological metagenomes</taxon>
    </lineage>
</organism>